<evidence type="ECO:0000256" key="3">
    <source>
        <dbReference type="ARBA" id="ARBA00022801"/>
    </source>
</evidence>
<dbReference type="PANTHER" id="PTHR10492">
    <property type="match status" value="1"/>
</dbReference>
<dbReference type="GO" id="GO:0008234">
    <property type="term" value="F:cysteine-type peptidase activity"/>
    <property type="evidence" value="ECO:0007669"/>
    <property type="project" value="InterPro"/>
</dbReference>
<organism evidence="7 8">
    <name type="scientific">Meloidogyne enterolobii</name>
    <name type="common">Root-knot nematode worm</name>
    <name type="synonym">Meloidogyne mayaguensis</name>
    <dbReference type="NCBI Taxonomy" id="390850"/>
    <lineage>
        <taxon>Eukaryota</taxon>
        <taxon>Metazoa</taxon>
        <taxon>Ecdysozoa</taxon>
        <taxon>Nematoda</taxon>
        <taxon>Chromadorea</taxon>
        <taxon>Rhabditida</taxon>
        <taxon>Tylenchina</taxon>
        <taxon>Tylenchomorpha</taxon>
        <taxon>Tylenchoidea</taxon>
        <taxon>Meloidogynidae</taxon>
        <taxon>Meloidogyninae</taxon>
        <taxon>Meloidogyne</taxon>
    </lineage>
</organism>
<dbReference type="SUPFAM" id="SSF54001">
    <property type="entry name" value="Cysteine proteinases"/>
    <property type="match status" value="1"/>
</dbReference>
<dbReference type="PANTHER" id="PTHR10492:SF57">
    <property type="entry name" value="ATP-DEPENDENT DNA HELICASE"/>
    <property type="match status" value="1"/>
</dbReference>
<reference evidence="7 8" key="1">
    <citation type="submission" date="2020-08" db="EMBL/GenBank/DDBJ databases">
        <authorList>
            <person name="Koutsovoulos G."/>
            <person name="Danchin GJ E."/>
        </authorList>
    </citation>
    <scope>NUCLEOTIDE SEQUENCE [LARGE SCALE GENOMIC DNA]</scope>
</reference>
<dbReference type="Gene3D" id="3.40.395.10">
    <property type="entry name" value="Adenoviral Proteinase, Chain A"/>
    <property type="match status" value="1"/>
</dbReference>
<dbReference type="EMBL" id="CAJEWN010001436">
    <property type="protein sequence ID" value="CAD2197454.1"/>
    <property type="molecule type" value="Genomic_DNA"/>
</dbReference>
<dbReference type="EC" id="5.6.2.3" evidence="4"/>
<accession>A0A6V7XDQ1</accession>
<dbReference type="InterPro" id="IPR025476">
    <property type="entry name" value="Helitron_helicase-like"/>
</dbReference>
<dbReference type="Pfam" id="PF21530">
    <property type="entry name" value="Pif1_2B_dom"/>
    <property type="match status" value="1"/>
</dbReference>
<feature type="domain" description="Ubiquitin-like protease family profile" evidence="6">
    <location>
        <begin position="145"/>
        <end position="318"/>
    </location>
</feature>
<comment type="cofactor">
    <cofactor evidence="4">
        <name>Mg(2+)</name>
        <dbReference type="ChEBI" id="CHEBI:18420"/>
    </cofactor>
</comment>
<evidence type="ECO:0000313" key="7">
    <source>
        <dbReference type="EMBL" id="CAD2197454.1"/>
    </source>
</evidence>
<dbReference type="GO" id="GO:0006310">
    <property type="term" value="P:DNA recombination"/>
    <property type="evidence" value="ECO:0007669"/>
    <property type="project" value="UniProtKB-KW"/>
</dbReference>
<evidence type="ECO:0000256" key="5">
    <source>
        <dbReference type="SAM" id="MobiDB-lite"/>
    </source>
</evidence>
<dbReference type="CDD" id="cd18809">
    <property type="entry name" value="SF1_C_RecD"/>
    <property type="match status" value="1"/>
</dbReference>
<comment type="caution">
    <text evidence="7">The sequence shown here is derived from an EMBL/GenBank/DDBJ whole genome shotgun (WGS) entry which is preliminary data.</text>
</comment>
<keyword evidence="2" id="KW-0645">Protease</keyword>
<dbReference type="SUPFAM" id="SSF52540">
    <property type="entry name" value="P-loop containing nucleoside triphosphate hydrolases"/>
    <property type="match status" value="2"/>
</dbReference>
<keyword evidence="4" id="KW-0547">Nucleotide-binding</keyword>
<comment type="similarity">
    <text evidence="4">Belongs to the helicase family.</text>
</comment>
<keyword evidence="4" id="KW-0233">DNA recombination</keyword>
<dbReference type="GO" id="GO:0043139">
    <property type="term" value="F:5'-3' DNA helicase activity"/>
    <property type="evidence" value="ECO:0007669"/>
    <property type="project" value="UniProtKB-EC"/>
</dbReference>
<dbReference type="GO" id="GO:0005524">
    <property type="term" value="F:ATP binding"/>
    <property type="evidence" value="ECO:0007669"/>
    <property type="project" value="UniProtKB-KW"/>
</dbReference>
<protein>
    <recommendedName>
        <fullName evidence="4">ATP-dependent DNA helicase</fullName>
        <ecNumber evidence="4">5.6.2.3</ecNumber>
    </recommendedName>
</protein>
<evidence type="ECO:0000259" key="6">
    <source>
        <dbReference type="PROSITE" id="PS50600"/>
    </source>
</evidence>
<evidence type="ECO:0000256" key="1">
    <source>
        <dbReference type="ARBA" id="ARBA00005234"/>
    </source>
</evidence>
<keyword evidence="4" id="KW-0347">Helicase</keyword>
<dbReference type="InterPro" id="IPR049163">
    <property type="entry name" value="Pif1-like_2B_dom"/>
</dbReference>
<dbReference type="Gene3D" id="3.40.50.300">
    <property type="entry name" value="P-loop containing nucleotide triphosphate hydrolases"/>
    <property type="match status" value="1"/>
</dbReference>
<keyword evidence="3 4" id="KW-0378">Hydrolase</keyword>
<dbReference type="InterPro" id="IPR027417">
    <property type="entry name" value="P-loop_NTPase"/>
</dbReference>
<dbReference type="GO" id="GO:0000723">
    <property type="term" value="P:telomere maintenance"/>
    <property type="evidence" value="ECO:0007669"/>
    <property type="project" value="InterPro"/>
</dbReference>
<dbReference type="GO" id="GO:0006281">
    <property type="term" value="P:DNA repair"/>
    <property type="evidence" value="ECO:0007669"/>
    <property type="project" value="UniProtKB-KW"/>
</dbReference>
<dbReference type="GO" id="GO:0006508">
    <property type="term" value="P:proteolysis"/>
    <property type="evidence" value="ECO:0007669"/>
    <property type="project" value="UniProtKB-KW"/>
</dbReference>
<feature type="compositionally biased region" description="Basic residues" evidence="5">
    <location>
        <begin position="1"/>
        <end position="16"/>
    </location>
</feature>
<dbReference type="InterPro" id="IPR003653">
    <property type="entry name" value="Peptidase_C48_C"/>
</dbReference>
<sequence length="1896" mass="216779">MPSKQKKMRKMKKQQYQKRVADGSVDDSMDGSMLDGGNVSFVSSFVELGSKGERVSLCDNISDISLNGSIISRSVSPNIISSISRVGRPKKRKVVGRPKNVVLNENVSNDNLNMNFVPDFLSVNLLDIPFGPVLHSDNRMINMNINVARNYIKELWSDPDTWLQEDYIYSYLKYLTTRTEKRVVILDPTYSFVDYQYGDRDPLIPIENCYNYSANYDILFIPICFPGHFGLVIYDRFVRDNPVCVFVDSLPAVDRLFNVRYPGFDIRRIDLIKRAIIDLTPNVNENDIQINPIPRGDFVEQLDGVNCGFFVCLYSELYLLNNNSLKFPDLNIQYERKRILWNLSHLILSNDINYVGLFDNHHRNALVNNNVFNFNLDFGNFVEDNCVVNNLPVLNLEPDPPLRRSERIKALKNKEISDLNISNINIASLNEITSRCHWSHKLYPCADVRARHVVTYYDSGNMGDNVCFYCGALLFKSEINDAHLKKFKKVSSSYCCRCGLIKLPSFKPHPQLLKDLTKGDTKDSKNFLKKHNIYNSLLAFASVYVGHRETTLYGGVCYLLNGEFVRKMSSMIAGDSGPSFSQLYILDADTAFQHRVSNVAYGGDRVDPDILKNLDTLLRNCHPLANTYKTFHDQYLEKLARDGPDSVQNFRLVLLEEREAPELIIDNTLHVRQVNLPTEETLFSLHTESDEPPIVKGLFITGDQGRLFVFPPHHPQTDTLCYPLLFPCGDDSYHNKIPFARKVLTEDKSDNDCSDCEPDPLLENSRKNISIRDYVKYRLAVRKHEDYHNIWNSGGGLSQKYALDYTARIDSEVANYLRRDDMDLRATIGPDALRWLQRDSGANSIADLGHVVMFRSYHPGTRPYFQDMFYDATTLMARVRKPENASFMFTFTSNPHWPETKRNFFHKNQKIVDRFDIISRVYEDKLRHLHYLLNKKNIFGKILGYGESREFQKRIGGPHLHRVFCTNIVPTPENISNLIYAHIPPEPPADDNSGWAKFMRKVRELLPLYQFHDCSEHCKMTNGKCKKGFPKPFSNITVLHENTPAEYYRPSPKDGGEVLKIKRGSALITYDNSKVVPYNPLILVMFQCHHNLEFAYGQTDNLKYALKYPFKGSSFSYVRSEASGLINVDEPLHYARMIYRSPTEAYTKIMSYKYAFLSHIVKALTIHLPENQKLYFTRKNTSKLINAINSGNIPDSPLSAYWKLCDKDSVVKNILFENMPETYAFNTKDRVWKKLNINEKNKNRKPRIGRIFSVSPRDPEKFALYILTKHYPGTPEDLLTVNGHACLTFAEAARLRGLFEDNNVWERTLREGSISLNPSQMRQLFANILAFGGTEKCVIDGLLLWNMFIDHFYDRRRCSEAEKLIRIDRALAIVERMLLSHGRTLQEFNLPSPNRPLINDPNRALEDFFFPHHINDDEMDEAIDTTIFDNANLNPEQQRFYNLIRSSVLDPFTKNKLYFLSGDGGTGKTFLLNYVIYKLREMRQKVLATASTGIAATNYYSGGMTFHSAFRFGKDVEPGVIPPVTADSYFGRRIIEANVIIIDEVSMLNRTVFENVNLLCKKLIPQFTDQPFGGKIVIISGDWKQSLPVVNDSSSPGAQVAASIQSSDLYGRFEKHRLLQNMRVIPSEIQFKDWLYSIGTGQTGDSVSIPIGMRVNSRQDLYAFVFNTGFDAPVHELLKRLILSPTNRVVDMINEEIVGLIDSPVQEYLSIDNPTSENPFAYNLAEYEVAQLNRLTPIGMPAHNIKLKVGAVIVLLQNLNTQKGLCNGTRLIVRRLYQDLIEAETISGSSDRGITVGICRARNSYKDIRPDCVSFERFQFPVRVAFCMTITKAQGQTCERLGIDISDEPFAHGQTYTAFSRARSGENIRVFAPGKHPDNNGNISMRNVVARGISFD</sequence>
<evidence type="ECO:0000256" key="4">
    <source>
        <dbReference type="RuleBase" id="RU363044"/>
    </source>
</evidence>
<comment type="similarity">
    <text evidence="1">Belongs to the peptidase C48 family.</text>
</comment>
<proteinExistence type="inferred from homology"/>
<evidence type="ECO:0000256" key="2">
    <source>
        <dbReference type="ARBA" id="ARBA00022670"/>
    </source>
</evidence>
<dbReference type="InterPro" id="IPR010285">
    <property type="entry name" value="DNA_helicase_pif1-like_DEAD"/>
</dbReference>
<keyword evidence="4" id="KW-0067">ATP-binding</keyword>
<dbReference type="InterPro" id="IPR038765">
    <property type="entry name" value="Papain-like_cys_pep_sf"/>
</dbReference>
<keyword evidence="4" id="KW-0234">DNA repair</keyword>
<comment type="catalytic activity">
    <reaction evidence="4">
        <text>ATP + H2O = ADP + phosphate + H(+)</text>
        <dbReference type="Rhea" id="RHEA:13065"/>
        <dbReference type="ChEBI" id="CHEBI:15377"/>
        <dbReference type="ChEBI" id="CHEBI:15378"/>
        <dbReference type="ChEBI" id="CHEBI:30616"/>
        <dbReference type="ChEBI" id="CHEBI:43474"/>
        <dbReference type="ChEBI" id="CHEBI:456216"/>
        <dbReference type="EC" id="5.6.2.3"/>
    </reaction>
</comment>
<feature type="region of interest" description="Disordered" evidence="5">
    <location>
        <begin position="1"/>
        <end position="29"/>
    </location>
</feature>
<keyword evidence="4" id="KW-0227">DNA damage</keyword>
<dbReference type="Pfam" id="PF05970">
    <property type="entry name" value="PIF1"/>
    <property type="match status" value="1"/>
</dbReference>
<dbReference type="Pfam" id="PF14214">
    <property type="entry name" value="Helitron_like_N"/>
    <property type="match status" value="1"/>
</dbReference>
<dbReference type="Proteomes" id="UP000580250">
    <property type="component" value="Unassembled WGS sequence"/>
</dbReference>
<name>A0A6V7XDQ1_MELEN</name>
<evidence type="ECO:0000313" key="8">
    <source>
        <dbReference type="Proteomes" id="UP000580250"/>
    </source>
</evidence>
<gene>
    <name evidence="7" type="ORF">MENT_LOCUS50702</name>
</gene>
<dbReference type="PROSITE" id="PS50600">
    <property type="entry name" value="ULP_PROTEASE"/>
    <property type="match status" value="1"/>
</dbReference>